<comment type="caution">
    <text evidence="2">The sequence shown here is derived from an EMBL/GenBank/DDBJ whole genome shotgun (WGS) entry which is preliminary data.</text>
</comment>
<reference evidence="2 3" key="1">
    <citation type="submission" date="2016-04" db="EMBL/GenBank/DDBJ databases">
        <title>Genome analyses suggest a sexual origin of heterokaryosis in a supposedly ancient asexual fungus.</title>
        <authorList>
            <person name="Ropars J."/>
            <person name="Sedzielewska K."/>
            <person name="Noel J."/>
            <person name="Charron P."/>
            <person name="Farinelli L."/>
            <person name="Marton T."/>
            <person name="Kruger M."/>
            <person name="Pelin A."/>
            <person name="Brachmann A."/>
            <person name="Corradi N."/>
        </authorList>
    </citation>
    <scope>NUCLEOTIDE SEQUENCE [LARGE SCALE GENOMIC DNA]</scope>
    <source>
        <strain evidence="2 3">C2</strain>
    </source>
</reference>
<evidence type="ECO:0000256" key="1">
    <source>
        <dbReference type="SAM" id="MobiDB-lite"/>
    </source>
</evidence>
<dbReference type="Proteomes" id="UP000233469">
    <property type="component" value="Unassembled WGS sequence"/>
</dbReference>
<reference evidence="2 3" key="2">
    <citation type="submission" date="2017-10" db="EMBL/GenBank/DDBJ databases">
        <title>Extensive intraspecific genome diversity in a model arbuscular mycorrhizal fungus.</title>
        <authorList>
            <person name="Chen E.C.H."/>
            <person name="Morin E."/>
            <person name="Baudet D."/>
            <person name="Noel J."/>
            <person name="Ndikumana S."/>
            <person name="Charron P."/>
            <person name="St-Onge C."/>
            <person name="Giorgi J."/>
            <person name="Grigoriev I.V."/>
            <person name="Roux C."/>
            <person name="Martin F.M."/>
            <person name="Corradi N."/>
        </authorList>
    </citation>
    <scope>NUCLEOTIDE SEQUENCE [LARGE SCALE GENOMIC DNA]</scope>
    <source>
        <strain evidence="2 3">C2</strain>
    </source>
</reference>
<dbReference type="VEuPathDB" id="FungiDB:RhiirA1_476419"/>
<feature type="compositionally biased region" description="Polar residues" evidence="1">
    <location>
        <begin position="68"/>
        <end position="78"/>
    </location>
</feature>
<feature type="compositionally biased region" description="Low complexity" evidence="1">
    <location>
        <begin position="48"/>
        <end position="67"/>
    </location>
</feature>
<feature type="non-terminal residue" evidence="2">
    <location>
        <position position="502"/>
    </location>
</feature>
<dbReference type="VEuPathDB" id="FungiDB:RhiirFUN_015702"/>
<sequence>MDSLRSLKIPIIQLQKSILPYNFDSGEQPETEQPATDKQEPLVLIISPSVTSDDGSSGSPSVGVGVSETFSNNGTKKPNINNEFFDNDDRNEEQDHGQDDQVKVLDTNTDDANEDFCSTQKNDKKRTKIDTSMRKRAKPDEKILLAINKIGGPTIDSLLYSLSKLKNTGVKSVTMNLVNNNIRFMDSTGTLVIKPNHVNSDDITINASFPHYDYNQASDLSFEANIIELKKFKELDMASIRLAEDLHKLLGYIGKLPNNPPIRDRSIFSKKEEYREALISHLEKINSTQDFQFFRGTQRINLISDDNQKSCSSFKILPIRVQEKTSSLTELSDEFKKIAKDLSEDIFLSVMGEANEQGNKEMARRKELGFFKSYIQLQAFCEINLNRKQSETTKSQAKILIAQFYPLISLPNLELMLQRAPRIYRLLEVANFDWRLLDSFEELSACFFKSGVKTAINFEIWINLVRTGKLISYDEELKTQERNRENKRIKIEIIKEYFDISG</sequence>
<dbReference type="AlphaFoldDB" id="A0A2N1M563"/>
<evidence type="ECO:0000313" key="2">
    <source>
        <dbReference type="EMBL" id="PKK56782.1"/>
    </source>
</evidence>
<organism evidence="2 3">
    <name type="scientific">Rhizophagus irregularis</name>
    <dbReference type="NCBI Taxonomy" id="588596"/>
    <lineage>
        <taxon>Eukaryota</taxon>
        <taxon>Fungi</taxon>
        <taxon>Fungi incertae sedis</taxon>
        <taxon>Mucoromycota</taxon>
        <taxon>Glomeromycotina</taxon>
        <taxon>Glomeromycetes</taxon>
        <taxon>Glomerales</taxon>
        <taxon>Glomeraceae</taxon>
        <taxon>Rhizophagus</taxon>
    </lineage>
</organism>
<evidence type="ECO:0000313" key="3">
    <source>
        <dbReference type="Proteomes" id="UP000233469"/>
    </source>
</evidence>
<protein>
    <submittedName>
        <fullName evidence="2">Uncharacterized protein</fullName>
    </submittedName>
</protein>
<name>A0A2N1M563_9GLOM</name>
<dbReference type="EMBL" id="LLXL01005127">
    <property type="protein sequence ID" value="PKK56782.1"/>
    <property type="molecule type" value="Genomic_DNA"/>
</dbReference>
<gene>
    <name evidence="2" type="ORF">RhiirC2_871964</name>
</gene>
<feature type="region of interest" description="Disordered" evidence="1">
    <location>
        <begin position="48"/>
        <end position="101"/>
    </location>
</feature>
<dbReference type="VEuPathDB" id="FungiDB:FUN_017991"/>
<dbReference type="VEuPathDB" id="FungiDB:RhiirA1_543484"/>
<accession>A0A2N1M563</accession>
<feature type="region of interest" description="Disordered" evidence="1">
    <location>
        <begin position="22"/>
        <end position="41"/>
    </location>
</feature>
<proteinExistence type="predicted"/>